<dbReference type="InterPro" id="IPR001789">
    <property type="entry name" value="Sig_transdc_resp-reg_receiver"/>
</dbReference>
<dbReference type="Proteomes" id="UP000186141">
    <property type="component" value="Unassembled WGS sequence"/>
</dbReference>
<evidence type="ECO:0000256" key="4">
    <source>
        <dbReference type="ARBA" id="ARBA00022741"/>
    </source>
</evidence>
<evidence type="ECO:0000313" key="13">
    <source>
        <dbReference type="EMBL" id="SIT02939.1"/>
    </source>
</evidence>
<dbReference type="Gene3D" id="1.10.8.60">
    <property type="match status" value="1"/>
</dbReference>
<dbReference type="PANTHER" id="PTHR32071:SF57">
    <property type="entry name" value="C4-DICARBOXYLATE TRANSPORT TRANSCRIPTIONAL REGULATORY PROTEIN DCTD"/>
    <property type="match status" value="1"/>
</dbReference>
<keyword evidence="9" id="KW-0804">Transcription</keyword>
<keyword evidence="6" id="KW-0902">Two-component regulatory system</keyword>
<reference evidence="13 14" key="1">
    <citation type="submission" date="2017-01" db="EMBL/GenBank/DDBJ databases">
        <authorList>
            <person name="Mah S.A."/>
            <person name="Swanson W.J."/>
            <person name="Moy G.W."/>
            <person name="Vacquier V.D."/>
        </authorList>
    </citation>
    <scope>NUCLEOTIDE SEQUENCE [LARGE SCALE GENOMIC DNA]</scope>
    <source>
        <strain evidence="13 14">DSM 26375</strain>
    </source>
</reference>
<dbReference type="STRING" id="1086013.SAMN05421774_104210"/>
<dbReference type="InterPro" id="IPR002078">
    <property type="entry name" value="Sigma_54_int"/>
</dbReference>
<dbReference type="SUPFAM" id="SSF52540">
    <property type="entry name" value="P-loop containing nucleoside triphosphate hydrolases"/>
    <property type="match status" value="1"/>
</dbReference>
<keyword evidence="5" id="KW-0067">ATP-binding</keyword>
<evidence type="ECO:0000256" key="10">
    <source>
        <dbReference type="PROSITE-ProRule" id="PRU00169"/>
    </source>
</evidence>
<dbReference type="RefSeq" id="WP_076531474.1">
    <property type="nucleotide sequence ID" value="NZ_BMEH01000004.1"/>
</dbReference>
<evidence type="ECO:0000256" key="8">
    <source>
        <dbReference type="ARBA" id="ARBA00023159"/>
    </source>
</evidence>
<evidence type="ECO:0000256" key="2">
    <source>
        <dbReference type="ARBA" id="ARBA00011135"/>
    </source>
</evidence>
<evidence type="ECO:0000256" key="5">
    <source>
        <dbReference type="ARBA" id="ARBA00022840"/>
    </source>
</evidence>
<dbReference type="OrthoDB" id="9805953at2"/>
<dbReference type="CDD" id="cd00009">
    <property type="entry name" value="AAA"/>
    <property type="match status" value="1"/>
</dbReference>
<dbReference type="SUPFAM" id="SSF46689">
    <property type="entry name" value="Homeodomain-like"/>
    <property type="match status" value="1"/>
</dbReference>
<dbReference type="EMBL" id="FTOT01000004">
    <property type="protein sequence ID" value="SIT02939.1"/>
    <property type="molecule type" value="Genomic_DNA"/>
</dbReference>
<dbReference type="Pfam" id="PF25601">
    <property type="entry name" value="AAA_lid_14"/>
    <property type="match status" value="1"/>
</dbReference>
<proteinExistence type="predicted"/>
<comment type="subunit">
    <text evidence="2">Interacts with sigma-54.</text>
</comment>
<keyword evidence="10" id="KW-0597">Phosphoprotein</keyword>
<keyword evidence="8" id="KW-0010">Activator</keyword>
<dbReference type="Gene3D" id="3.40.50.2300">
    <property type="match status" value="1"/>
</dbReference>
<feature type="domain" description="Response regulatory" evidence="12">
    <location>
        <begin position="6"/>
        <end position="120"/>
    </location>
</feature>
<accession>A0A1N7NXH5</accession>
<evidence type="ECO:0000259" key="11">
    <source>
        <dbReference type="PROSITE" id="PS50045"/>
    </source>
</evidence>
<dbReference type="Pfam" id="PF00158">
    <property type="entry name" value="Sigma54_activat"/>
    <property type="match status" value="1"/>
</dbReference>
<dbReference type="InterPro" id="IPR027417">
    <property type="entry name" value="P-loop_NTPase"/>
</dbReference>
<sequence>MTSRGQIAFVDDEPDLCAAAADWLESSGFAVATWSDPVRALAEIDPARCDVVLTDLRMPDLPGDRLMAGLRARDADLPVILMSAHADVPVAVAAMREGAHDFIEKPYMAEYLVAVLDRAVEWRRLRREIAQARAPQTRRDRVDQRLIGRSPAMAHLREAVLQLADVPVDLLLTGDAGTGRETLARLIHDISRRARRQFVALDCAAIPEGALEAELFGHERGALPGTSTERASRFEFATGGTIYLAGIQALSSGLQARLIRVLQDRAVVRLGGNAPRPVDVRLIASTTGDLAGQARQGGFRQDLYFRLSSAGLRVPSLAERPEDIAALYAQFLTEAAARFRRPAPEPGPAEMEVLRARAWPGNLPQLQAAAERHVLGLRDDSGRGPMPSATPDDRLPLPRRVAVFEAQVIAEALARCGGSSAAAAELLGVPRRTLNEKIARYGLREGDGA</sequence>
<dbReference type="SMART" id="SM00448">
    <property type="entry name" value="REC"/>
    <property type="match status" value="1"/>
</dbReference>
<dbReference type="InterPro" id="IPR058031">
    <property type="entry name" value="AAA_lid_NorR"/>
</dbReference>
<feature type="modified residue" description="4-aspartylphosphate" evidence="10">
    <location>
        <position position="55"/>
    </location>
</feature>
<evidence type="ECO:0000256" key="7">
    <source>
        <dbReference type="ARBA" id="ARBA00023015"/>
    </source>
</evidence>
<dbReference type="PRINTS" id="PR01590">
    <property type="entry name" value="HTHFIS"/>
</dbReference>
<dbReference type="GO" id="GO:0000160">
    <property type="term" value="P:phosphorelay signal transduction system"/>
    <property type="evidence" value="ECO:0007669"/>
    <property type="project" value="UniProtKB-KW"/>
</dbReference>
<dbReference type="GO" id="GO:0006355">
    <property type="term" value="P:regulation of DNA-templated transcription"/>
    <property type="evidence" value="ECO:0007669"/>
    <property type="project" value="InterPro"/>
</dbReference>
<dbReference type="InterPro" id="IPR011006">
    <property type="entry name" value="CheY-like_superfamily"/>
</dbReference>
<protein>
    <recommendedName>
        <fullName evidence="3">Nif-specific regulatory protein</fullName>
    </recommendedName>
</protein>
<dbReference type="PANTHER" id="PTHR32071">
    <property type="entry name" value="TRANSCRIPTIONAL REGULATORY PROTEIN"/>
    <property type="match status" value="1"/>
</dbReference>
<evidence type="ECO:0000259" key="12">
    <source>
        <dbReference type="PROSITE" id="PS50110"/>
    </source>
</evidence>
<comment type="function">
    <text evidence="1">Required for activation of most nif operons, which are directly involved in nitrogen fixation.</text>
</comment>
<dbReference type="InterPro" id="IPR009057">
    <property type="entry name" value="Homeodomain-like_sf"/>
</dbReference>
<evidence type="ECO:0000313" key="14">
    <source>
        <dbReference type="Proteomes" id="UP000186141"/>
    </source>
</evidence>
<evidence type="ECO:0000256" key="6">
    <source>
        <dbReference type="ARBA" id="ARBA00023012"/>
    </source>
</evidence>
<dbReference type="PROSITE" id="PS50045">
    <property type="entry name" value="SIGMA54_INTERACT_4"/>
    <property type="match status" value="1"/>
</dbReference>
<feature type="domain" description="Sigma-54 factor interaction" evidence="11">
    <location>
        <begin position="146"/>
        <end position="375"/>
    </location>
</feature>
<dbReference type="Pfam" id="PF02954">
    <property type="entry name" value="HTH_8"/>
    <property type="match status" value="1"/>
</dbReference>
<keyword evidence="7" id="KW-0805">Transcription regulation</keyword>
<dbReference type="SUPFAM" id="SSF52172">
    <property type="entry name" value="CheY-like"/>
    <property type="match status" value="1"/>
</dbReference>
<keyword evidence="4" id="KW-0547">Nucleotide-binding</keyword>
<dbReference type="Gene3D" id="3.40.50.300">
    <property type="entry name" value="P-loop containing nucleotide triphosphate hydrolases"/>
    <property type="match status" value="1"/>
</dbReference>
<dbReference type="PROSITE" id="PS50110">
    <property type="entry name" value="RESPONSE_REGULATORY"/>
    <property type="match status" value="1"/>
</dbReference>
<dbReference type="FunFam" id="3.40.50.300:FF:000006">
    <property type="entry name" value="DNA-binding transcriptional regulator NtrC"/>
    <property type="match status" value="1"/>
</dbReference>
<gene>
    <name evidence="13" type="ORF">SAMN05421774_104210</name>
</gene>
<dbReference type="Pfam" id="PF00072">
    <property type="entry name" value="Response_reg"/>
    <property type="match status" value="1"/>
</dbReference>
<dbReference type="InterPro" id="IPR002197">
    <property type="entry name" value="HTH_Fis"/>
</dbReference>
<evidence type="ECO:0000256" key="9">
    <source>
        <dbReference type="ARBA" id="ARBA00023163"/>
    </source>
</evidence>
<dbReference type="Gene3D" id="1.10.10.60">
    <property type="entry name" value="Homeodomain-like"/>
    <property type="match status" value="1"/>
</dbReference>
<evidence type="ECO:0000256" key="3">
    <source>
        <dbReference type="ARBA" id="ARBA00015308"/>
    </source>
</evidence>
<dbReference type="GO" id="GO:0043565">
    <property type="term" value="F:sequence-specific DNA binding"/>
    <property type="evidence" value="ECO:0007669"/>
    <property type="project" value="InterPro"/>
</dbReference>
<dbReference type="GO" id="GO:0005524">
    <property type="term" value="F:ATP binding"/>
    <property type="evidence" value="ECO:0007669"/>
    <property type="project" value="UniProtKB-KW"/>
</dbReference>
<name>A0A1N7NXH5_9RHOB</name>
<keyword evidence="14" id="KW-1185">Reference proteome</keyword>
<organism evidence="13 14">
    <name type="scientific">Gemmobacter megaterium</name>
    <dbReference type="NCBI Taxonomy" id="1086013"/>
    <lineage>
        <taxon>Bacteria</taxon>
        <taxon>Pseudomonadati</taxon>
        <taxon>Pseudomonadota</taxon>
        <taxon>Alphaproteobacteria</taxon>
        <taxon>Rhodobacterales</taxon>
        <taxon>Paracoccaceae</taxon>
        <taxon>Gemmobacter</taxon>
    </lineage>
</organism>
<dbReference type="AlphaFoldDB" id="A0A1N7NXH5"/>
<evidence type="ECO:0000256" key="1">
    <source>
        <dbReference type="ARBA" id="ARBA00002167"/>
    </source>
</evidence>